<proteinExistence type="predicted"/>
<reference evidence="1 2" key="1">
    <citation type="submission" date="2018-08" db="EMBL/GenBank/DDBJ databases">
        <title>Sequencing the genomes of 1000 actinobacteria strains.</title>
        <authorList>
            <person name="Klenk H.-P."/>
        </authorList>
    </citation>
    <scope>NUCLEOTIDE SEQUENCE [LARGE SCALE GENOMIC DNA]</scope>
    <source>
        <strain evidence="1 2">DSM 22891</strain>
    </source>
</reference>
<comment type="caution">
    <text evidence="1">The sequence shown here is derived from an EMBL/GenBank/DDBJ whole genome shotgun (WGS) entry which is preliminary data.</text>
</comment>
<protein>
    <recommendedName>
        <fullName evidence="3">SAF domain-containing protein</fullName>
    </recommendedName>
</protein>
<dbReference type="EMBL" id="QTUC01000001">
    <property type="protein sequence ID" value="REF37549.1"/>
    <property type="molecule type" value="Genomic_DNA"/>
</dbReference>
<dbReference type="RefSeq" id="WP_147304719.1">
    <property type="nucleotide sequence ID" value="NZ_QTUC01000001.1"/>
</dbReference>
<organism evidence="1 2">
    <name type="scientific">Thermasporomyces composti</name>
    <dbReference type="NCBI Taxonomy" id="696763"/>
    <lineage>
        <taxon>Bacteria</taxon>
        <taxon>Bacillati</taxon>
        <taxon>Actinomycetota</taxon>
        <taxon>Actinomycetes</taxon>
        <taxon>Propionibacteriales</taxon>
        <taxon>Nocardioidaceae</taxon>
        <taxon>Thermasporomyces</taxon>
    </lineage>
</organism>
<name>A0A3D9V7V6_THECX</name>
<dbReference type="Proteomes" id="UP000256485">
    <property type="component" value="Unassembled WGS sequence"/>
</dbReference>
<evidence type="ECO:0000313" key="1">
    <source>
        <dbReference type="EMBL" id="REF37549.1"/>
    </source>
</evidence>
<dbReference type="AlphaFoldDB" id="A0A3D9V7V6"/>
<dbReference type="OrthoDB" id="5192391at2"/>
<evidence type="ECO:0008006" key="3">
    <source>
        <dbReference type="Google" id="ProtNLM"/>
    </source>
</evidence>
<evidence type="ECO:0000313" key="2">
    <source>
        <dbReference type="Proteomes" id="UP000256485"/>
    </source>
</evidence>
<sequence>MSEVPSPKATRQARPRWLDPKLFLGILLVLASMALGARVIAQADATVEVWAVKDDVDLAPSAPLDESVLVVRKVRFTRQEDADRYVSAREKIPEGARMVRAVGAGEFLPRNAWTTKPDRQLRDAPIPVEAGLLPKSLRQWDRVDVYFIPANDDSFPPKKGVLGASNVIVTQLPSGGGLSGGDGGATIRIALDEMSEGFSLEQLVANAGNARAVIVKHVAPESR</sequence>
<gene>
    <name evidence="1" type="ORF">DFJ64_2993</name>
</gene>
<keyword evidence="2" id="KW-1185">Reference proteome</keyword>
<accession>A0A3D9V7V6</accession>